<sequence length="103" mass="11650">MGNLVYPSVQKDASMHPRYGRNKNCSPSNSVVDQSSMSHVFLWYLPFPMTGPIFCSPHFDSNICTANNPQGWHQQTACNHVLVYFSSRIHSGGFLPFHHLRGK</sequence>
<dbReference type="Proteomes" id="UP001469553">
    <property type="component" value="Unassembled WGS sequence"/>
</dbReference>
<accession>A0ABV0YUR5</accession>
<organism evidence="1 2">
    <name type="scientific">Ameca splendens</name>
    <dbReference type="NCBI Taxonomy" id="208324"/>
    <lineage>
        <taxon>Eukaryota</taxon>
        <taxon>Metazoa</taxon>
        <taxon>Chordata</taxon>
        <taxon>Craniata</taxon>
        <taxon>Vertebrata</taxon>
        <taxon>Euteleostomi</taxon>
        <taxon>Actinopterygii</taxon>
        <taxon>Neopterygii</taxon>
        <taxon>Teleostei</taxon>
        <taxon>Neoteleostei</taxon>
        <taxon>Acanthomorphata</taxon>
        <taxon>Ovalentaria</taxon>
        <taxon>Atherinomorphae</taxon>
        <taxon>Cyprinodontiformes</taxon>
        <taxon>Goodeidae</taxon>
        <taxon>Ameca</taxon>
    </lineage>
</organism>
<protein>
    <submittedName>
        <fullName evidence="1">Uncharacterized protein</fullName>
    </submittedName>
</protein>
<keyword evidence="2" id="KW-1185">Reference proteome</keyword>
<evidence type="ECO:0000313" key="1">
    <source>
        <dbReference type="EMBL" id="MEQ2297595.1"/>
    </source>
</evidence>
<evidence type="ECO:0000313" key="2">
    <source>
        <dbReference type="Proteomes" id="UP001469553"/>
    </source>
</evidence>
<gene>
    <name evidence="1" type="ORF">AMECASPLE_036204</name>
</gene>
<dbReference type="EMBL" id="JAHRIP010043268">
    <property type="protein sequence ID" value="MEQ2297595.1"/>
    <property type="molecule type" value="Genomic_DNA"/>
</dbReference>
<comment type="caution">
    <text evidence="1">The sequence shown here is derived from an EMBL/GenBank/DDBJ whole genome shotgun (WGS) entry which is preliminary data.</text>
</comment>
<reference evidence="1 2" key="1">
    <citation type="submission" date="2021-06" db="EMBL/GenBank/DDBJ databases">
        <authorList>
            <person name="Palmer J.M."/>
        </authorList>
    </citation>
    <scope>NUCLEOTIDE SEQUENCE [LARGE SCALE GENOMIC DNA]</scope>
    <source>
        <strain evidence="1 2">AS_MEX2019</strain>
        <tissue evidence="1">Muscle</tissue>
    </source>
</reference>
<name>A0ABV0YUR5_9TELE</name>
<proteinExistence type="predicted"/>